<feature type="transmembrane region" description="Helical" evidence="7">
    <location>
        <begin position="794"/>
        <end position="816"/>
    </location>
</feature>
<dbReference type="PROSITE" id="PS51012">
    <property type="entry name" value="ABC_TM2"/>
    <property type="match status" value="1"/>
</dbReference>
<comment type="caution">
    <text evidence="10">The sequence shown here is derived from an EMBL/GenBank/DDBJ whole genome shotgun (WGS) entry which is preliminary data.</text>
</comment>
<evidence type="ECO:0000313" key="10">
    <source>
        <dbReference type="EMBL" id="MEL0613111.1"/>
    </source>
</evidence>
<feature type="transmembrane region" description="Helical" evidence="7">
    <location>
        <begin position="764"/>
        <end position="787"/>
    </location>
</feature>
<dbReference type="PANTHER" id="PTHR43038:SF4">
    <property type="entry name" value="RIBOSOME-ASSOCIATED ATPASE"/>
    <property type="match status" value="1"/>
</dbReference>
<dbReference type="SUPFAM" id="SSF52540">
    <property type="entry name" value="P-loop containing nucleoside triphosphate hydrolases"/>
    <property type="match status" value="2"/>
</dbReference>
<dbReference type="EMBL" id="JBAKAR010000005">
    <property type="protein sequence ID" value="MEL0613111.1"/>
    <property type="molecule type" value="Genomic_DNA"/>
</dbReference>
<feature type="transmembrane region" description="Helical" evidence="7">
    <location>
        <begin position="557"/>
        <end position="577"/>
    </location>
</feature>
<dbReference type="RefSeq" id="WP_341566929.1">
    <property type="nucleotide sequence ID" value="NZ_JBAKAR010000005.1"/>
</dbReference>
<feature type="domain" description="ABC transmembrane type-2" evidence="9">
    <location>
        <begin position="677"/>
        <end position="907"/>
    </location>
</feature>
<keyword evidence="2 7" id="KW-0812">Transmembrane</keyword>
<evidence type="ECO:0000256" key="4">
    <source>
        <dbReference type="ARBA" id="ARBA00022840"/>
    </source>
</evidence>
<dbReference type="InterPro" id="IPR017871">
    <property type="entry name" value="ABC_transporter-like_CS"/>
</dbReference>
<evidence type="ECO:0000256" key="5">
    <source>
        <dbReference type="ARBA" id="ARBA00022989"/>
    </source>
</evidence>
<comment type="subcellular location">
    <subcellularLocation>
        <location evidence="1">Membrane</location>
        <topology evidence="1">Multi-pass membrane protein</topology>
    </subcellularLocation>
</comment>
<evidence type="ECO:0000256" key="3">
    <source>
        <dbReference type="ARBA" id="ARBA00022741"/>
    </source>
</evidence>
<evidence type="ECO:0000256" key="2">
    <source>
        <dbReference type="ARBA" id="ARBA00022692"/>
    </source>
</evidence>
<evidence type="ECO:0000259" key="8">
    <source>
        <dbReference type="PROSITE" id="PS50893"/>
    </source>
</evidence>
<evidence type="ECO:0000259" key="9">
    <source>
        <dbReference type="PROSITE" id="PS51012"/>
    </source>
</evidence>
<feature type="transmembrane region" description="Helical" evidence="7">
    <location>
        <begin position="822"/>
        <end position="842"/>
    </location>
</feature>
<keyword evidence="6 7" id="KW-0472">Membrane</keyword>
<feature type="transmembrane region" description="Helical" evidence="7">
    <location>
        <begin position="712"/>
        <end position="737"/>
    </location>
</feature>
<keyword evidence="3" id="KW-0547">Nucleotide-binding</keyword>
<dbReference type="Pfam" id="PF12698">
    <property type="entry name" value="ABC2_membrane_3"/>
    <property type="match status" value="1"/>
</dbReference>
<keyword evidence="11" id="KW-1185">Reference proteome</keyword>
<feature type="domain" description="ABC transporter" evidence="8">
    <location>
        <begin position="9"/>
        <end position="244"/>
    </location>
</feature>
<dbReference type="PANTHER" id="PTHR43038">
    <property type="entry name" value="ATP-BINDING CASSETTE, SUB-FAMILY H, MEMBER 1"/>
    <property type="match status" value="1"/>
</dbReference>
<dbReference type="Pfam" id="PF00005">
    <property type="entry name" value="ABC_tran"/>
    <property type="match status" value="2"/>
</dbReference>
<dbReference type="Proteomes" id="UP001379949">
    <property type="component" value="Unassembled WGS sequence"/>
</dbReference>
<accession>A0ABU9G3Q4</accession>
<evidence type="ECO:0000256" key="1">
    <source>
        <dbReference type="ARBA" id="ARBA00004141"/>
    </source>
</evidence>
<organism evidence="10 11">
    <name type="scientific">Marinomonas arenicola</name>
    <dbReference type="NCBI Taxonomy" id="569601"/>
    <lineage>
        <taxon>Bacteria</taxon>
        <taxon>Pseudomonadati</taxon>
        <taxon>Pseudomonadota</taxon>
        <taxon>Gammaproteobacteria</taxon>
        <taxon>Oceanospirillales</taxon>
        <taxon>Oceanospirillaceae</taxon>
        <taxon>Marinomonas</taxon>
    </lineage>
</organism>
<feature type="transmembrane region" description="Helical" evidence="7">
    <location>
        <begin position="886"/>
        <end position="904"/>
    </location>
</feature>
<feature type="domain" description="ABC transporter" evidence="8">
    <location>
        <begin position="273"/>
        <end position="503"/>
    </location>
</feature>
<gene>
    <name evidence="10" type="primary">rbbA</name>
    <name evidence="10" type="ORF">V6242_08130</name>
</gene>
<dbReference type="InterPro" id="IPR027417">
    <property type="entry name" value="P-loop_NTPase"/>
</dbReference>
<dbReference type="InterPro" id="IPR013525">
    <property type="entry name" value="ABC2_TM"/>
</dbReference>
<evidence type="ECO:0000256" key="6">
    <source>
        <dbReference type="ARBA" id="ARBA00023136"/>
    </source>
</evidence>
<evidence type="ECO:0000313" key="11">
    <source>
        <dbReference type="Proteomes" id="UP001379949"/>
    </source>
</evidence>
<dbReference type="PROSITE" id="PS50893">
    <property type="entry name" value="ABC_TRANSPORTER_2"/>
    <property type="match status" value="2"/>
</dbReference>
<dbReference type="InterPro" id="IPR047817">
    <property type="entry name" value="ABC2_TM_bact-type"/>
</dbReference>
<keyword evidence="4" id="KW-0067">ATP-binding</keyword>
<name>A0ABU9G3Q4_9GAMM</name>
<proteinExistence type="predicted"/>
<dbReference type="NCBIfam" id="NF033858">
    <property type="entry name" value="ABC2_perm_RbbA"/>
    <property type="match status" value="1"/>
</dbReference>
<dbReference type="Gene3D" id="3.40.1710.10">
    <property type="entry name" value="abc type-2 transporter like domain"/>
    <property type="match status" value="1"/>
</dbReference>
<dbReference type="InterPro" id="IPR003593">
    <property type="entry name" value="AAA+_ATPase"/>
</dbReference>
<evidence type="ECO:0000256" key="7">
    <source>
        <dbReference type="SAM" id="Phobius"/>
    </source>
</evidence>
<dbReference type="InterPro" id="IPR003439">
    <property type="entry name" value="ABC_transporter-like_ATP-bd"/>
</dbReference>
<protein>
    <submittedName>
        <fullName evidence="10">Ribosome-associated ATPase/putative transporter RbbA</fullName>
    </submittedName>
</protein>
<dbReference type="CDD" id="cd03230">
    <property type="entry name" value="ABC_DR_subfamily_A"/>
    <property type="match status" value="2"/>
</dbReference>
<dbReference type="SMART" id="SM00382">
    <property type="entry name" value="AAA"/>
    <property type="match status" value="2"/>
</dbReference>
<dbReference type="PROSITE" id="PS00211">
    <property type="entry name" value="ABC_TRANSPORTER_1"/>
    <property type="match status" value="1"/>
</dbReference>
<reference evidence="10 11" key="1">
    <citation type="submission" date="2024-02" db="EMBL/GenBank/DDBJ databases">
        <title>Bacteria isolated from the canopy kelp, Nereocystis luetkeana.</title>
        <authorList>
            <person name="Pfister C.A."/>
            <person name="Younker I.T."/>
            <person name="Light S.H."/>
        </authorList>
    </citation>
    <scope>NUCLEOTIDE SEQUENCE [LARGE SCALE GENOMIC DNA]</scope>
    <source>
        <strain evidence="10 11">TI.4.07</strain>
    </source>
</reference>
<keyword evidence="5 7" id="KW-1133">Transmembrane helix</keyword>
<dbReference type="Gene3D" id="3.40.50.300">
    <property type="entry name" value="P-loop containing nucleotide triphosphate hydrolases"/>
    <property type="match status" value="2"/>
</dbReference>
<sequence>MDHVKNNVVTLSGVCHRYGEVDALSQIDLDIPAGCMVGLIGPDGVGKSTLLALIAGAREIQDGTIQVFGGNISSAKYRDNIAPRIAFMPQGLGKNLYSTLSVFENIDFFGRLFGIPTPQRHKQIDELLLATGLAAFRHRPAGKLSGGMKQKLGLCCALIHAPDLLILDEPTTGVDPLSRRQFWQLIERIRRRRTSMSVIVATAYMDEAELFDWIIPINMGKVLDTGTVAQIKQRTNSDTLEAAFIHLLPDDVSRAHHELVIPPLNSNKAAIAISARGLTKTFGDFTAVDNINLDITQGEIFGFLGSNGCGKSTTMKMLTGLLPVSRGEGLLFGSPVESNSMAIRHRVGYMSQGFSLYGELTVLQNLALHAKLFHMPAEEAEQRINRLLDRFTLRSYQHMNAMALPLGIRQRLSLAVAVVHDPELLILDEPTSGVDPVARDDFWALLIDLSRNHGVTIFISTHFMNEAMRCDRISLMHAGKVLVTDTPEAIIASRHAETLEDAFVGYLEDAQEHKEAPPVEPEINEKEYPITVNRAFSLRRLFGFGYRESLEVLRDPIRLAFALLGSALLMLVLGYGISLDVDDLTFAVLDQDQTPQSRQYIETLSGSRYFIERPALSSSSELDRRMQDGELSFSLIIPPNFGVDLKRGRSPEVTVWVDGSMPFRAETIGSYMQGVHSAYLTDLTLKSLGYVPNTLPASMASRYRFNQDFKSIYALAPSVIPLLLMFIPAILTALSVVREKEMGSIVNLYVSPATRLEFLLGKQIPYILISMVSFIILLFVTVFIFQVPIKGDLYALYSAALIYIVATTGIGLLMSTFTQTQIAALAGTAIVTLLVTVSFSGLTSPVSSLEGIGRLMGESWPATYFIIIIRGIITKGLGFAELASSFQYLLLFAPLFTLLSVLLLRKQGR</sequence>
<feature type="transmembrane region" description="Helical" evidence="7">
    <location>
        <begin position="862"/>
        <end position="880"/>
    </location>
</feature>
<dbReference type="InterPro" id="IPR047651">
    <property type="entry name" value="ABC2_perm_RbbA"/>
</dbReference>